<evidence type="ECO:0000313" key="8">
    <source>
        <dbReference type="Proteomes" id="UP000828390"/>
    </source>
</evidence>
<keyword evidence="2" id="KW-0677">Repeat</keyword>
<evidence type="ECO:0000259" key="6">
    <source>
        <dbReference type="PROSITE" id="PS50923"/>
    </source>
</evidence>
<dbReference type="Gene3D" id="2.10.70.10">
    <property type="entry name" value="Complement Module, domain 1"/>
    <property type="match status" value="2"/>
</dbReference>
<feature type="domain" description="Sushi" evidence="6">
    <location>
        <begin position="83"/>
        <end position="144"/>
    </location>
</feature>
<keyword evidence="8" id="KW-1185">Reference proteome</keyword>
<evidence type="ECO:0000313" key="7">
    <source>
        <dbReference type="EMBL" id="KAH3796066.1"/>
    </source>
</evidence>
<dbReference type="Pfam" id="PF00084">
    <property type="entry name" value="Sushi"/>
    <property type="match status" value="2"/>
</dbReference>
<dbReference type="AlphaFoldDB" id="A0A9D4FDW4"/>
<comment type="caution">
    <text evidence="7">The sequence shown here is derived from an EMBL/GenBank/DDBJ whole genome shotgun (WGS) entry which is preliminary data.</text>
</comment>
<dbReference type="SUPFAM" id="SSF57535">
    <property type="entry name" value="Complement control module/SCR domain"/>
    <property type="match status" value="2"/>
</dbReference>
<sequence length="175" mass="19519">MTKDNTGNTATCGFTVTVEAKYCRPWATVRHGWDVCDPSVDMLVRTLCTFGCFPGYILNGSNTTICEAQDRWSVSSLPTCVPRTCNRLVPGKNNTTIDCTDENKFQSACQYTCSYGFDILPGEARVRKCDAHGNWSGNETVCRDILFQECTLSAAKPGACPPYKCTTRRDRWIRN</sequence>
<dbReference type="PANTHER" id="PTHR19325:SF575">
    <property type="entry name" value="LOCOMOTION-RELATED PROTEIN HIKARU GENKI"/>
    <property type="match status" value="1"/>
</dbReference>
<reference evidence="7" key="2">
    <citation type="submission" date="2020-11" db="EMBL/GenBank/DDBJ databases">
        <authorList>
            <person name="McCartney M.A."/>
            <person name="Auch B."/>
            <person name="Kono T."/>
            <person name="Mallez S."/>
            <person name="Becker A."/>
            <person name="Gohl D.M."/>
            <person name="Silverstein K.A.T."/>
            <person name="Koren S."/>
            <person name="Bechman K.B."/>
            <person name="Herman A."/>
            <person name="Abrahante J.E."/>
            <person name="Garbe J."/>
        </authorList>
    </citation>
    <scope>NUCLEOTIDE SEQUENCE</scope>
    <source>
        <strain evidence="7">Duluth1</strain>
        <tissue evidence="7">Whole animal</tissue>
    </source>
</reference>
<dbReference type="Proteomes" id="UP000828390">
    <property type="component" value="Unassembled WGS sequence"/>
</dbReference>
<dbReference type="EMBL" id="JAIWYP010000007">
    <property type="protein sequence ID" value="KAH3796066.1"/>
    <property type="molecule type" value="Genomic_DNA"/>
</dbReference>
<evidence type="ECO:0000256" key="1">
    <source>
        <dbReference type="ARBA" id="ARBA00022659"/>
    </source>
</evidence>
<evidence type="ECO:0000256" key="4">
    <source>
        <dbReference type="ARBA" id="ARBA00023180"/>
    </source>
</evidence>
<dbReference type="InterPro" id="IPR050350">
    <property type="entry name" value="Compl-Cell_Adhes-Reg"/>
</dbReference>
<dbReference type="PANTHER" id="PTHR19325">
    <property type="entry name" value="COMPLEMENT COMPONENT-RELATED SUSHI DOMAIN-CONTAINING"/>
    <property type="match status" value="1"/>
</dbReference>
<feature type="disulfide bond" evidence="5">
    <location>
        <begin position="23"/>
        <end position="66"/>
    </location>
</feature>
<organism evidence="7 8">
    <name type="scientific">Dreissena polymorpha</name>
    <name type="common">Zebra mussel</name>
    <name type="synonym">Mytilus polymorpha</name>
    <dbReference type="NCBI Taxonomy" id="45954"/>
    <lineage>
        <taxon>Eukaryota</taxon>
        <taxon>Metazoa</taxon>
        <taxon>Spiralia</taxon>
        <taxon>Lophotrochozoa</taxon>
        <taxon>Mollusca</taxon>
        <taxon>Bivalvia</taxon>
        <taxon>Autobranchia</taxon>
        <taxon>Heteroconchia</taxon>
        <taxon>Euheterodonta</taxon>
        <taxon>Imparidentia</taxon>
        <taxon>Neoheterodontei</taxon>
        <taxon>Myida</taxon>
        <taxon>Dreissenoidea</taxon>
        <taxon>Dreissenidae</taxon>
        <taxon>Dreissena</taxon>
    </lineage>
</organism>
<proteinExistence type="predicted"/>
<dbReference type="PROSITE" id="PS50923">
    <property type="entry name" value="SUSHI"/>
    <property type="match status" value="2"/>
</dbReference>
<dbReference type="CDD" id="cd00033">
    <property type="entry name" value="CCP"/>
    <property type="match status" value="2"/>
</dbReference>
<name>A0A9D4FDW4_DREPO</name>
<dbReference type="InterPro" id="IPR035976">
    <property type="entry name" value="Sushi/SCR/CCP_sf"/>
</dbReference>
<comment type="caution">
    <text evidence="5">Lacks conserved residue(s) required for the propagation of feature annotation.</text>
</comment>
<feature type="domain" description="Sushi" evidence="6">
    <location>
        <begin position="21"/>
        <end position="82"/>
    </location>
</feature>
<protein>
    <recommendedName>
        <fullName evidence="6">Sushi domain-containing protein</fullName>
    </recommendedName>
</protein>
<dbReference type="InterPro" id="IPR000436">
    <property type="entry name" value="Sushi_SCR_CCP_dom"/>
</dbReference>
<dbReference type="SMART" id="SM00032">
    <property type="entry name" value="CCP"/>
    <property type="match status" value="2"/>
</dbReference>
<reference evidence="7" key="1">
    <citation type="journal article" date="2019" name="bioRxiv">
        <title>The Genome of the Zebra Mussel, Dreissena polymorpha: A Resource for Invasive Species Research.</title>
        <authorList>
            <person name="McCartney M.A."/>
            <person name="Auch B."/>
            <person name="Kono T."/>
            <person name="Mallez S."/>
            <person name="Zhang Y."/>
            <person name="Obille A."/>
            <person name="Becker A."/>
            <person name="Abrahante J.E."/>
            <person name="Garbe J."/>
            <person name="Badalamenti J.P."/>
            <person name="Herman A."/>
            <person name="Mangelson H."/>
            <person name="Liachko I."/>
            <person name="Sullivan S."/>
            <person name="Sone E.D."/>
            <person name="Koren S."/>
            <person name="Silverstein K.A.T."/>
            <person name="Beckman K.B."/>
            <person name="Gohl D.M."/>
        </authorList>
    </citation>
    <scope>NUCLEOTIDE SEQUENCE</scope>
    <source>
        <strain evidence="7">Duluth1</strain>
        <tissue evidence="7">Whole animal</tissue>
    </source>
</reference>
<keyword evidence="3 5" id="KW-1015">Disulfide bond</keyword>
<evidence type="ECO:0000256" key="5">
    <source>
        <dbReference type="PROSITE-ProRule" id="PRU00302"/>
    </source>
</evidence>
<keyword evidence="1 5" id="KW-0768">Sushi</keyword>
<evidence type="ECO:0000256" key="3">
    <source>
        <dbReference type="ARBA" id="ARBA00023157"/>
    </source>
</evidence>
<accession>A0A9D4FDW4</accession>
<keyword evidence="4" id="KW-0325">Glycoprotein</keyword>
<evidence type="ECO:0000256" key="2">
    <source>
        <dbReference type="ARBA" id="ARBA00022737"/>
    </source>
</evidence>
<gene>
    <name evidence="7" type="ORF">DPMN_149632</name>
</gene>